<feature type="region of interest" description="Disordered" evidence="1">
    <location>
        <begin position="239"/>
        <end position="276"/>
    </location>
</feature>
<dbReference type="Proteomes" id="UP001165080">
    <property type="component" value="Unassembled WGS sequence"/>
</dbReference>
<feature type="compositionally biased region" description="Low complexity" evidence="1">
    <location>
        <begin position="530"/>
        <end position="542"/>
    </location>
</feature>
<name>A0A9W6BZK8_9CHLO</name>
<evidence type="ECO:0000256" key="1">
    <source>
        <dbReference type="SAM" id="MobiDB-lite"/>
    </source>
</evidence>
<dbReference type="AlphaFoldDB" id="A0A9W6BZK8"/>
<comment type="caution">
    <text evidence="2">The sequence shown here is derived from an EMBL/GenBank/DDBJ whole genome shotgun (WGS) entry which is preliminary data.</text>
</comment>
<evidence type="ECO:0000313" key="3">
    <source>
        <dbReference type="Proteomes" id="UP001165080"/>
    </source>
</evidence>
<gene>
    <name evidence="2" type="primary">PLESTMB000751</name>
    <name evidence="2" type="ORF">PLESTB_001658000</name>
</gene>
<feature type="compositionally biased region" description="Polar residues" evidence="1">
    <location>
        <begin position="682"/>
        <end position="703"/>
    </location>
</feature>
<sequence length="901" mass="93910">MKNTRGRRAAAAAAVVAKPAAPQPAAAPAPSTTTGGGRPVAVRPRNFCTTTGGVIGCPNEGCKFNRYDEFGEPNPAWGGTLFINSSQAALHCRLEHGASASDTFEAVFPKYKEGVKPDEASLKAPVRALLVVSRGKGKAAEEAKDKLRRLDICKNCFDETKLYDNNCKLRLILHVDAQIEHCTQRKFGEKGVGRGSGFCSKHTTTIPLLDALDELQGMSDQAVDIVDTLCIWDKPHVPRQPAAEVEPQQAGKRARTTQQQHEGDDEEEGEGEVSQQADGVQALLSLAGRDGGAIEPGTALASVALNTATKFPPSLPPTFNFGGGGSGLGAAPAATKTLPLPAPTFGGFTACQGFGTSSPRPASQLGGSCPMQLETPPSAGGRAEWQSGMGGVGGDIGSLGVRGGFGGPGSVDGMGSAMSLFGSGVPLPGGASTTPAGASALPLPQFAQLPPPNYGFGVTALPKPGLQAATTKTPATQPARTLPTNDASAASGSGSQGGDTQRYVAAGTSAVQAPQHFGFGYAALPNPGLQAATTETPATQPARTFSTNDASAASGSGSQGGDTQRYVAAGTSAVPPPQHFGFGYAALPNPGLQEGPTGTPAAQLAANLTDANLKELKRIKALLLQAQTEEWKVPTGIIRYTRRLHDATLVYDGSTLEDINEFSDSIKKVLSVEPDPQRKAYESSQRASANTSAQSLERTAIQQEETRRDVVQPLLQTARNMVSVLTELDGKLADEAASRREVAEQMRQKAAFDSHSRVKDVYNMALLSLDLITVVKARLSPVVSKSVSDLEAHLQSHHQSLPKPVADPGVLKVVSDSKHLEDGSVRSTCAYQLKMLTDVADTIGVDVDLTSSPELSARPEAEGHRSDDLGTVQQKLFVTKRSADLEYVPPTLPEGDGCGGV</sequence>
<feature type="region of interest" description="Disordered" evidence="1">
    <location>
        <begin position="528"/>
        <end position="564"/>
    </location>
</feature>
<keyword evidence="3" id="KW-1185">Reference proteome</keyword>
<feature type="region of interest" description="Disordered" evidence="1">
    <location>
        <begin position="1"/>
        <end position="39"/>
    </location>
</feature>
<feature type="region of interest" description="Disordered" evidence="1">
    <location>
        <begin position="468"/>
        <end position="501"/>
    </location>
</feature>
<proteinExistence type="predicted"/>
<feature type="compositionally biased region" description="Low complexity" evidence="1">
    <location>
        <begin position="468"/>
        <end position="479"/>
    </location>
</feature>
<evidence type="ECO:0000313" key="2">
    <source>
        <dbReference type="EMBL" id="GLC60685.1"/>
    </source>
</evidence>
<feature type="compositionally biased region" description="Low complexity" evidence="1">
    <location>
        <begin position="9"/>
        <end position="20"/>
    </location>
</feature>
<organism evidence="2 3">
    <name type="scientific">Pleodorina starrii</name>
    <dbReference type="NCBI Taxonomy" id="330485"/>
    <lineage>
        <taxon>Eukaryota</taxon>
        <taxon>Viridiplantae</taxon>
        <taxon>Chlorophyta</taxon>
        <taxon>core chlorophytes</taxon>
        <taxon>Chlorophyceae</taxon>
        <taxon>CS clade</taxon>
        <taxon>Chlamydomonadales</taxon>
        <taxon>Volvocaceae</taxon>
        <taxon>Pleodorina</taxon>
    </lineage>
</organism>
<accession>A0A9W6BZK8</accession>
<reference evidence="2 3" key="1">
    <citation type="journal article" date="2023" name="Commun. Biol.">
        <title>Reorganization of the ancestral sex-determining regions during the evolution of trioecy in Pleodorina starrii.</title>
        <authorList>
            <person name="Takahashi K."/>
            <person name="Suzuki S."/>
            <person name="Kawai-Toyooka H."/>
            <person name="Yamamoto K."/>
            <person name="Hamaji T."/>
            <person name="Ootsuki R."/>
            <person name="Yamaguchi H."/>
            <person name="Kawachi M."/>
            <person name="Higashiyama T."/>
            <person name="Nozaki H."/>
        </authorList>
    </citation>
    <scope>NUCLEOTIDE SEQUENCE [LARGE SCALE GENOMIC DNA]</scope>
    <source>
        <strain evidence="2 3">NIES-4479</strain>
    </source>
</reference>
<protein>
    <submittedName>
        <fullName evidence="2">Uncharacterized protein</fullName>
    </submittedName>
</protein>
<feature type="region of interest" description="Disordered" evidence="1">
    <location>
        <begin position="676"/>
        <end position="703"/>
    </location>
</feature>
<dbReference type="EMBL" id="BRXU01000037">
    <property type="protein sequence ID" value="GLC60685.1"/>
    <property type="molecule type" value="Genomic_DNA"/>
</dbReference>